<reference evidence="2" key="1">
    <citation type="submission" date="2023-10" db="EMBL/GenBank/DDBJ databases">
        <authorList>
            <person name="Chen Y."/>
            <person name="Shah S."/>
            <person name="Dougan E. K."/>
            <person name="Thang M."/>
            <person name="Chan C."/>
        </authorList>
    </citation>
    <scope>NUCLEOTIDE SEQUENCE [LARGE SCALE GENOMIC DNA]</scope>
</reference>
<evidence type="ECO:0000313" key="2">
    <source>
        <dbReference type="EMBL" id="CAK0876492.1"/>
    </source>
</evidence>
<accession>A0ABN9VVA9</accession>
<gene>
    <name evidence="2" type="ORF">PCOR1329_LOCUS60833</name>
</gene>
<feature type="compositionally biased region" description="Low complexity" evidence="1">
    <location>
        <begin position="90"/>
        <end position="106"/>
    </location>
</feature>
<feature type="compositionally biased region" description="Low complexity" evidence="1">
    <location>
        <begin position="1"/>
        <end position="13"/>
    </location>
</feature>
<evidence type="ECO:0000313" key="3">
    <source>
        <dbReference type="Proteomes" id="UP001189429"/>
    </source>
</evidence>
<dbReference type="Proteomes" id="UP001189429">
    <property type="component" value="Unassembled WGS sequence"/>
</dbReference>
<feature type="region of interest" description="Disordered" evidence="1">
    <location>
        <begin position="1"/>
        <end position="115"/>
    </location>
</feature>
<dbReference type="EMBL" id="CAUYUJ010017630">
    <property type="protein sequence ID" value="CAK0876492.1"/>
    <property type="molecule type" value="Genomic_DNA"/>
</dbReference>
<keyword evidence="3" id="KW-1185">Reference proteome</keyword>
<sequence length="115" mass="11703">MSSSTSPSRSARSCWRSAMSSWTRPTMPSESATADPEPATPSCSSSSDFPLEVVASVSTSSEPADASSAPLSSNLGVSTPDTDRIPALPRTSAATAGRAGGTCPARLTSRTDPRP</sequence>
<comment type="caution">
    <text evidence="2">The sequence shown here is derived from an EMBL/GenBank/DDBJ whole genome shotgun (WGS) entry which is preliminary data.</text>
</comment>
<feature type="compositionally biased region" description="Polar residues" evidence="1">
    <location>
        <begin position="18"/>
        <end position="32"/>
    </location>
</feature>
<proteinExistence type="predicted"/>
<name>A0ABN9VVA9_9DINO</name>
<evidence type="ECO:0000256" key="1">
    <source>
        <dbReference type="SAM" id="MobiDB-lite"/>
    </source>
</evidence>
<protein>
    <submittedName>
        <fullName evidence="2">Uncharacterized protein</fullName>
    </submittedName>
</protein>
<feature type="compositionally biased region" description="Polar residues" evidence="1">
    <location>
        <begin position="69"/>
        <end position="80"/>
    </location>
</feature>
<organism evidence="2 3">
    <name type="scientific">Prorocentrum cordatum</name>
    <dbReference type="NCBI Taxonomy" id="2364126"/>
    <lineage>
        <taxon>Eukaryota</taxon>
        <taxon>Sar</taxon>
        <taxon>Alveolata</taxon>
        <taxon>Dinophyceae</taxon>
        <taxon>Prorocentrales</taxon>
        <taxon>Prorocentraceae</taxon>
        <taxon>Prorocentrum</taxon>
    </lineage>
</organism>